<feature type="transmembrane region" description="Helical" evidence="8">
    <location>
        <begin position="50"/>
        <end position="70"/>
    </location>
</feature>
<keyword evidence="4 8" id="KW-0812">Transmembrane</keyword>
<dbReference type="PANTHER" id="PTHR33362">
    <property type="entry name" value="SIALIC ACID TRAP TRANSPORTER PERMEASE PROTEIN SIAT-RELATED"/>
    <property type="match status" value="1"/>
</dbReference>
<dbReference type="AlphaFoldDB" id="A0AAW4FW47"/>
<evidence type="ECO:0000256" key="4">
    <source>
        <dbReference type="ARBA" id="ARBA00022692"/>
    </source>
</evidence>
<dbReference type="PANTHER" id="PTHR33362:SF4">
    <property type="entry name" value="2,3-DIKETO-L-GULONATE TRAP TRANSPORTER LARGE PERMEASE PROTEIN YIAN"/>
    <property type="match status" value="1"/>
</dbReference>
<dbReference type="InterPro" id="IPR004681">
    <property type="entry name" value="TRAP_DctM"/>
</dbReference>
<keyword evidence="3 7" id="KW-0997">Cell inner membrane</keyword>
<evidence type="ECO:0000313" key="10">
    <source>
        <dbReference type="EMBL" id="MBM3095529.1"/>
    </source>
</evidence>
<accession>A0AAW4FW47</accession>
<evidence type="ECO:0000256" key="7">
    <source>
        <dbReference type="RuleBase" id="RU369079"/>
    </source>
</evidence>
<evidence type="ECO:0000259" key="9">
    <source>
        <dbReference type="Pfam" id="PF06808"/>
    </source>
</evidence>
<protein>
    <submittedName>
        <fullName evidence="10">TRAP transporter large permease subunit</fullName>
    </submittedName>
</protein>
<feature type="transmembrane region" description="Helical" evidence="8">
    <location>
        <begin position="120"/>
        <end position="141"/>
    </location>
</feature>
<keyword evidence="5 8" id="KW-1133">Transmembrane helix</keyword>
<feature type="domain" description="TRAP C4-dicarboxylate transport system permease DctM subunit" evidence="9">
    <location>
        <begin position="1"/>
        <end position="136"/>
    </location>
</feature>
<feature type="transmembrane region" description="Helical" evidence="8">
    <location>
        <begin position="77"/>
        <end position="100"/>
    </location>
</feature>
<organism evidence="10 11">
    <name type="scientific">Ensifer canadensis</name>
    <dbReference type="NCBI Taxonomy" id="555315"/>
    <lineage>
        <taxon>Bacteria</taxon>
        <taxon>Pseudomonadati</taxon>
        <taxon>Pseudomonadota</taxon>
        <taxon>Alphaproteobacteria</taxon>
        <taxon>Hyphomicrobiales</taxon>
        <taxon>Rhizobiaceae</taxon>
        <taxon>Sinorhizobium/Ensifer group</taxon>
        <taxon>Ensifer</taxon>
    </lineage>
</organism>
<sequence>MLLIGSAAPFAFLIAVDGVAAQLSSAAAWIESNPFMVIAALNVLLLGVELFLDIGAAILLLAPLTLPVAVSAGIDPIHFGVILVVNLMIGGLTPPVGIVVQTVGNASGVPVVELFAASRPYLLALLSALALLSFSAALVACF</sequence>
<dbReference type="Proteomes" id="UP000744980">
    <property type="component" value="Unassembled WGS sequence"/>
</dbReference>
<dbReference type="GO" id="GO:0005886">
    <property type="term" value="C:plasma membrane"/>
    <property type="evidence" value="ECO:0007669"/>
    <property type="project" value="UniProtKB-SubCell"/>
</dbReference>
<dbReference type="GO" id="GO:0022857">
    <property type="term" value="F:transmembrane transporter activity"/>
    <property type="evidence" value="ECO:0007669"/>
    <property type="project" value="UniProtKB-UniRule"/>
</dbReference>
<evidence type="ECO:0000256" key="2">
    <source>
        <dbReference type="ARBA" id="ARBA00022475"/>
    </source>
</evidence>
<name>A0AAW4FW47_9HYPH</name>
<gene>
    <name evidence="10" type="ORF">GFB56_32935</name>
</gene>
<comment type="function">
    <text evidence="7">Part of the tripartite ATP-independent periplasmic (TRAP) transport system.</text>
</comment>
<proteinExistence type="predicted"/>
<dbReference type="Pfam" id="PF06808">
    <property type="entry name" value="DctM"/>
    <property type="match status" value="1"/>
</dbReference>
<evidence type="ECO:0000256" key="3">
    <source>
        <dbReference type="ARBA" id="ARBA00022519"/>
    </source>
</evidence>
<comment type="caution">
    <text evidence="10">The sequence shown here is derived from an EMBL/GenBank/DDBJ whole genome shotgun (WGS) entry which is preliminary data.</text>
</comment>
<evidence type="ECO:0000313" key="11">
    <source>
        <dbReference type="Proteomes" id="UP000744980"/>
    </source>
</evidence>
<keyword evidence="6 8" id="KW-0472">Membrane</keyword>
<dbReference type="InterPro" id="IPR010656">
    <property type="entry name" value="DctM"/>
</dbReference>
<evidence type="ECO:0000256" key="1">
    <source>
        <dbReference type="ARBA" id="ARBA00004429"/>
    </source>
</evidence>
<evidence type="ECO:0000256" key="6">
    <source>
        <dbReference type="ARBA" id="ARBA00023136"/>
    </source>
</evidence>
<keyword evidence="2" id="KW-1003">Cell membrane</keyword>
<comment type="subcellular location">
    <subcellularLocation>
        <location evidence="1 7">Cell inner membrane</location>
        <topology evidence="1 7">Multi-pass membrane protein</topology>
    </subcellularLocation>
</comment>
<keyword evidence="7" id="KW-0813">Transport</keyword>
<reference evidence="10 11" key="1">
    <citation type="submission" date="2020-01" db="EMBL/GenBank/DDBJ databases">
        <title>Draft genome assembly of Ensifer adhaerens T173.</title>
        <authorList>
            <person name="Craig J.E."/>
            <person name="Stinchcombe J.R."/>
        </authorList>
    </citation>
    <scope>NUCLEOTIDE SEQUENCE [LARGE SCALE GENOMIC DNA]</scope>
    <source>
        <strain evidence="10 11">T173</strain>
    </source>
</reference>
<evidence type="ECO:0000256" key="8">
    <source>
        <dbReference type="SAM" id="Phobius"/>
    </source>
</evidence>
<evidence type="ECO:0000256" key="5">
    <source>
        <dbReference type="ARBA" id="ARBA00022989"/>
    </source>
</evidence>
<keyword evidence="11" id="KW-1185">Reference proteome</keyword>
<dbReference type="EMBL" id="WXFA01000047">
    <property type="protein sequence ID" value="MBM3095529.1"/>
    <property type="molecule type" value="Genomic_DNA"/>
</dbReference>